<dbReference type="RefSeq" id="WP_237381843.1">
    <property type="nucleotide sequence ID" value="NZ_CP071793.1"/>
</dbReference>
<name>A0A8A4TQM2_SULCO</name>
<dbReference type="Proteomes" id="UP000663929">
    <property type="component" value="Chromosome"/>
</dbReference>
<feature type="region of interest" description="Disordered" evidence="1">
    <location>
        <begin position="28"/>
        <end position="70"/>
    </location>
</feature>
<gene>
    <name evidence="2" type="ORF">J3U87_04540</name>
</gene>
<accession>A0A8A4TQM2</accession>
<evidence type="ECO:0000313" key="3">
    <source>
        <dbReference type="Proteomes" id="UP000663929"/>
    </source>
</evidence>
<organism evidence="2 3">
    <name type="scientific">Sulfidibacter corallicola</name>
    <dbReference type="NCBI Taxonomy" id="2818388"/>
    <lineage>
        <taxon>Bacteria</taxon>
        <taxon>Pseudomonadati</taxon>
        <taxon>Acidobacteriota</taxon>
        <taxon>Holophagae</taxon>
        <taxon>Acanthopleuribacterales</taxon>
        <taxon>Acanthopleuribacteraceae</taxon>
        <taxon>Sulfidibacter</taxon>
    </lineage>
</organism>
<dbReference type="AlphaFoldDB" id="A0A8A4TQM2"/>
<sequence>MWAIAAGTLIALLTTSCTNKKANAAPEIADTQATRTSAKPEISTRTPSNEVQTTRQPAAEERPSARDPSSFSAQLSFANVADTGFTDQPGEFGYSRTGLELELPFLDVAYQRYDFSWSDAQSLDFSDGSGEPWSELQSLSLSTNQFVPLRENLGMMFGIGATMGWEDDTSDAISYDAAVGLMWQKSATFQLFAGVAYNWHPKVDLRFDLFPMLGLSWNEHATKGWSAAFGFPNTELRYAFNETSSLALALNGDGGLFRRADRAPAIEGGFVEWTRFGAGLSYRHHLTRRWAFVADVNYGFENEWRFYDADGHHFSTEDADESFGFNLSFSVDF</sequence>
<reference evidence="2" key="1">
    <citation type="submission" date="2021-03" db="EMBL/GenBank/DDBJ databases">
        <title>Acanthopleuribacteraceae sp. M133.</title>
        <authorList>
            <person name="Wang G."/>
        </authorList>
    </citation>
    <scope>NUCLEOTIDE SEQUENCE</scope>
    <source>
        <strain evidence="2">M133</strain>
    </source>
</reference>
<feature type="compositionally biased region" description="Polar residues" evidence="1">
    <location>
        <begin position="31"/>
        <end position="56"/>
    </location>
</feature>
<evidence type="ECO:0000256" key="1">
    <source>
        <dbReference type="SAM" id="MobiDB-lite"/>
    </source>
</evidence>
<proteinExistence type="predicted"/>
<keyword evidence="3" id="KW-1185">Reference proteome</keyword>
<protein>
    <submittedName>
        <fullName evidence="2">Uncharacterized protein</fullName>
    </submittedName>
</protein>
<dbReference type="EMBL" id="CP071793">
    <property type="protein sequence ID" value="QTD51717.1"/>
    <property type="molecule type" value="Genomic_DNA"/>
</dbReference>
<dbReference type="KEGG" id="scor:J3U87_04540"/>
<evidence type="ECO:0000313" key="2">
    <source>
        <dbReference type="EMBL" id="QTD51717.1"/>
    </source>
</evidence>